<comment type="caution">
    <text evidence="8">The sequence shown here is derived from an EMBL/GenBank/DDBJ whole genome shotgun (WGS) entry which is preliminary data.</text>
</comment>
<name>A0AAV3P2G7_LITER</name>
<evidence type="ECO:0000256" key="6">
    <source>
        <dbReference type="ARBA" id="ARBA00023136"/>
    </source>
</evidence>
<evidence type="ECO:0000256" key="2">
    <source>
        <dbReference type="ARBA" id="ARBA00007349"/>
    </source>
</evidence>
<reference evidence="8 9" key="1">
    <citation type="submission" date="2024-01" db="EMBL/GenBank/DDBJ databases">
        <title>The complete chloroplast genome sequence of Lithospermum erythrorhizon: insights into the phylogenetic relationship among Boraginaceae species and the maternal lineages of purple gromwells.</title>
        <authorList>
            <person name="Okada T."/>
            <person name="Watanabe K."/>
        </authorList>
    </citation>
    <scope>NUCLEOTIDE SEQUENCE [LARGE SCALE GENOMIC DNA]</scope>
</reference>
<dbReference type="PANTHER" id="PTHR42826">
    <property type="entry name" value="DICARBOXYLATE TRANSPORTER 2.1, CHLOROPLASTIC"/>
    <property type="match status" value="1"/>
</dbReference>
<feature type="transmembrane region" description="Helical" evidence="7">
    <location>
        <begin position="291"/>
        <end position="313"/>
    </location>
</feature>
<proteinExistence type="inferred from homology"/>
<dbReference type="Proteomes" id="UP001454036">
    <property type="component" value="Unassembled WGS sequence"/>
</dbReference>
<evidence type="ECO:0000256" key="1">
    <source>
        <dbReference type="ARBA" id="ARBA00004478"/>
    </source>
</evidence>
<evidence type="ECO:0000256" key="4">
    <source>
        <dbReference type="ARBA" id="ARBA00022780"/>
    </source>
</evidence>
<dbReference type="InterPro" id="IPR030676">
    <property type="entry name" value="CitT-rel"/>
</dbReference>
<keyword evidence="4" id="KW-0934">Plastid</keyword>
<evidence type="ECO:0000256" key="7">
    <source>
        <dbReference type="SAM" id="Phobius"/>
    </source>
</evidence>
<comment type="similarity">
    <text evidence="2">Belongs to the SLC13A/DASS transporter (TC 2.A.47) family. DIT1 subfamily.</text>
</comment>
<dbReference type="GO" id="GO:0015140">
    <property type="term" value="F:malate transmembrane transporter activity"/>
    <property type="evidence" value="ECO:0007669"/>
    <property type="project" value="UniProtKB-ARBA"/>
</dbReference>
<feature type="transmembrane region" description="Helical" evidence="7">
    <location>
        <begin position="137"/>
        <end position="158"/>
    </location>
</feature>
<dbReference type="InterPro" id="IPR001898">
    <property type="entry name" value="SLC13A/DASS"/>
</dbReference>
<keyword evidence="9" id="KW-1185">Reference proteome</keyword>
<keyword evidence="5 7" id="KW-1133">Transmembrane helix</keyword>
<evidence type="ECO:0000256" key="3">
    <source>
        <dbReference type="ARBA" id="ARBA00022692"/>
    </source>
</evidence>
<evidence type="ECO:0000256" key="5">
    <source>
        <dbReference type="ARBA" id="ARBA00022989"/>
    </source>
</evidence>
<feature type="transmembrane region" description="Helical" evidence="7">
    <location>
        <begin position="62"/>
        <end position="84"/>
    </location>
</feature>
<organism evidence="8 9">
    <name type="scientific">Lithospermum erythrorhizon</name>
    <name type="common">Purple gromwell</name>
    <name type="synonym">Lithospermum officinale var. erythrorhizon</name>
    <dbReference type="NCBI Taxonomy" id="34254"/>
    <lineage>
        <taxon>Eukaryota</taxon>
        <taxon>Viridiplantae</taxon>
        <taxon>Streptophyta</taxon>
        <taxon>Embryophyta</taxon>
        <taxon>Tracheophyta</taxon>
        <taxon>Spermatophyta</taxon>
        <taxon>Magnoliopsida</taxon>
        <taxon>eudicotyledons</taxon>
        <taxon>Gunneridae</taxon>
        <taxon>Pentapetalae</taxon>
        <taxon>asterids</taxon>
        <taxon>lamiids</taxon>
        <taxon>Boraginales</taxon>
        <taxon>Boraginaceae</taxon>
        <taxon>Boraginoideae</taxon>
        <taxon>Lithospermeae</taxon>
        <taxon>Lithospermum</taxon>
    </lineage>
</organism>
<sequence>MEHNRLLTIMFKVLLMIDFFLLIFLVQASSSSSALFLTAAAQNLLCLNLAESVGVEIPNRWVSWLKGACIPALLTLLASPYIVYKLYPPETKKTIDAPSMAKRRLEQMGPMKTSEWLMVVIMLVTVSLWIAGEHIKVASVIAAMLGLSLLLLLGVLTWEDCLSEKSAWDTLAWFGVLVGMATQLNTLGVIPWLSKSVGDGLNSRSISWPGSFAILQLSYFFIHYLFASQTAHVSALYTAFLKMQIEAKVPGVLAALGLAYNTNLFGALAHYSSGQAAVYFGAGYVELPHVFKLGIVVAVFNIIVWMLSGAAWFKIVGIY</sequence>
<evidence type="ECO:0000313" key="9">
    <source>
        <dbReference type="Proteomes" id="UP001454036"/>
    </source>
</evidence>
<dbReference type="AlphaFoldDB" id="A0AAV3P2G7"/>
<keyword evidence="6 7" id="KW-0472">Membrane</keyword>
<dbReference type="GO" id="GO:0009706">
    <property type="term" value="C:chloroplast inner membrane"/>
    <property type="evidence" value="ECO:0007669"/>
    <property type="project" value="UniProtKB-SubCell"/>
</dbReference>
<keyword evidence="4" id="KW-1001">Plastid inner membrane</keyword>
<feature type="transmembrane region" description="Helical" evidence="7">
    <location>
        <begin position="252"/>
        <end position="271"/>
    </location>
</feature>
<comment type="subcellular location">
    <subcellularLocation>
        <location evidence="1">Plastid</location>
        <location evidence="1">Chloroplast inner membrane</location>
        <topology evidence="1">Multi-pass membrane protein</topology>
    </subcellularLocation>
</comment>
<dbReference type="NCBIfam" id="TIGR00785">
    <property type="entry name" value="dass"/>
    <property type="match status" value="1"/>
</dbReference>
<evidence type="ECO:0000313" key="8">
    <source>
        <dbReference type="EMBL" id="GAA0145669.1"/>
    </source>
</evidence>
<accession>A0AAV3P2G7</accession>
<dbReference type="EMBL" id="BAABME010016371">
    <property type="protein sequence ID" value="GAA0145669.1"/>
    <property type="molecule type" value="Genomic_DNA"/>
</dbReference>
<gene>
    <name evidence="8" type="ORF">LIER_36164</name>
</gene>
<dbReference type="Pfam" id="PF00939">
    <property type="entry name" value="Na_sulph_symp"/>
    <property type="match status" value="1"/>
</dbReference>
<protein>
    <submittedName>
        <fullName evidence="8">Primary active transporter</fullName>
    </submittedName>
</protein>
<feature type="transmembrane region" description="Helical" evidence="7">
    <location>
        <begin position="213"/>
        <end position="240"/>
    </location>
</feature>
<keyword evidence="3 7" id="KW-0812">Transmembrane</keyword>
<feature type="transmembrane region" description="Helical" evidence="7">
    <location>
        <begin position="113"/>
        <end position="131"/>
    </location>
</feature>
<feature type="transmembrane region" description="Helical" evidence="7">
    <location>
        <begin position="170"/>
        <end position="193"/>
    </location>
</feature>